<organism evidence="1 2">
    <name type="scientific">Mucor velutinosus</name>
    <dbReference type="NCBI Taxonomy" id="708070"/>
    <lineage>
        <taxon>Eukaryota</taxon>
        <taxon>Fungi</taxon>
        <taxon>Fungi incertae sedis</taxon>
        <taxon>Mucoromycota</taxon>
        <taxon>Mucoromycotina</taxon>
        <taxon>Mucoromycetes</taxon>
        <taxon>Mucorales</taxon>
        <taxon>Mucorineae</taxon>
        <taxon>Mucoraceae</taxon>
        <taxon>Mucor</taxon>
    </lineage>
</organism>
<accession>A0AAN7D8D7</accession>
<evidence type="ECO:0000313" key="1">
    <source>
        <dbReference type="EMBL" id="KAK4512397.1"/>
    </source>
</evidence>
<comment type="caution">
    <text evidence="1">The sequence shown here is derived from an EMBL/GenBank/DDBJ whole genome shotgun (WGS) entry which is preliminary data.</text>
</comment>
<keyword evidence="2" id="KW-1185">Reference proteome</keyword>
<protein>
    <submittedName>
        <fullName evidence="1">Uncharacterized protein</fullName>
    </submittedName>
</protein>
<dbReference type="Proteomes" id="UP001304243">
    <property type="component" value="Unassembled WGS sequence"/>
</dbReference>
<gene>
    <name evidence="1" type="ORF">ATC70_003096</name>
</gene>
<name>A0AAN7D8D7_9FUNG</name>
<dbReference type="RefSeq" id="XP_064679063.1">
    <property type="nucleotide sequence ID" value="XM_064822463.1"/>
</dbReference>
<reference evidence="1 2" key="1">
    <citation type="submission" date="2022-11" db="EMBL/GenBank/DDBJ databases">
        <title>Mucor velutinosus strain NIH1002 WGS.</title>
        <authorList>
            <person name="Subramanian P."/>
            <person name="Mullikin J.C."/>
            <person name="Segre J.A."/>
            <person name="Zelazny A.M."/>
        </authorList>
    </citation>
    <scope>NUCLEOTIDE SEQUENCE [LARGE SCALE GENOMIC DNA]</scope>
    <source>
        <strain evidence="1 2">NIH1002</strain>
    </source>
</reference>
<dbReference type="GeneID" id="89946798"/>
<dbReference type="AlphaFoldDB" id="A0AAN7D8D7"/>
<sequence length="200" mass="22953">MDPPSNTNLEKVPFDSKDFLSLERKFQDYVQQVLQEATIGSLEERDMLKGELEQWTTNVFTNLAENSAFTDTDGIDNRVKPNLIDPTDEDLREKVRQKDLEFNTDLKKVVKYRAQAPSALAKLSKEICESESMEAEHLRIELPTIETRQDQLDVVSLELVKEEYKDAMQLLSNLEKITPNEISQISKVQQITATFIDGEN</sequence>
<proteinExistence type="predicted"/>
<dbReference type="EMBL" id="JASEJX010000021">
    <property type="protein sequence ID" value="KAK4512397.1"/>
    <property type="molecule type" value="Genomic_DNA"/>
</dbReference>
<evidence type="ECO:0000313" key="2">
    <source>
        <dbReference type="Proteomes" id="UP001304243"/>
    </source>
</evidence>